<dbReference type="InterPro" id="IPR023168">
    <property type="entry name" value="GatB_Yqey_C_2"/>
</dbReference>
<dbReference type="Proteomes" id="UP000034752">
    <property type="component" value="Unassembled WGS sequence"/>
</dbReference>
<dbReference type="EMBL" id="LCIJ01000021">
    <property type="protein sequence ID" value="KKT52145.1"/>
    <property type="molecule type" value="Genomic_DNA"/>
</dbReference>
<reference evidence="1 2" key="1">
    <citation type="journal article" date="2015" name="Nature">
        <title>rRNA introns, odd ribosomes, and small enigmatic genomes across a large radiation of phyla.</title>
        <authorList>
            <person name="Brown C.T."/>
            <person name="Hug L.A."/>
            <person name="Thomas B.C."/>
            <person name="Sharon I."/>
            <person name="Castelle C.J."/>
            <person name="Singh A."/>
            <person name="Wilkins M.J."/>
            <person name="Williams K.H."/>
            <person name="Banfield J.F."/>
        </authorList>
    </citation>
    <scope>NUCLEOTIDE SEQUENCE [LARGE SCALE GENOMIC DNA]</scope>
</reference>
<gene>
    <name evidence="1" type="ORF">VE96_C0021G0004</name>
</gene>
<organism evidence="1 2">
    <name type="scientific">candidate division Kazan bacterium GW2011_GWA1_44_22</name>
    <dbReference type="NCBI Taxonomy" id="1620410"/>
    <lineage>
        <taxon>Bacteria</taxon>
        <taxon>Bacteria division Kazan-3B-28</taxon>
    </lineage>
</organism>
<dbReference type="PANTHER" id="PTHR28055:SF1">
    <property type="entry name" value="ALTERED INHERITANCE OF MITOCHONDRIA PROTEIN 41, MITOCHONDRIAL"/>
    <property type="match status" value="1"/>
</dbReference>
<dbReference type="InterPro" id="IPR019004">
    <property type="entry name" value="YqeY/Aim41"/>
</dbReference>
<dbReference type="PANTHER" id="PTHR28055">
    <property type="entry name" value="ALTERED INHERITANCE OF MITOCHONDRIA PROTEIN 41, MITOCHONDRIAL"/>
    <property type="match status" value="1"/>
</dbReference>
<dbReference type="AlphaFoldDB" id="A0A0G1HYY5"/>
<dbReference type="SUPFAM" id="SSF89095">
    <property type="entry name" value="GatB/YqeY motif"/>
    <property type="match status" value="1"/>
</dbReference>
<sequence length="142" mass="15492">MKSQIQADLIEALKQRNDLKLQTLRLLVNAIHNEEIAKQTTLTEAEIVTVIKREVKKRKEAAEGFKAGGRAEQSEKETAEAGILTVYLPAAMSEAEIDQIITEEIANHPGEKVGQIIGFVMKRVGSGADGATVARLVNSKLQ</sequence>
<dbReference type="GO" id="GO:0016884">
    <property type="term" value="F:carbon-nitrogen ligase activity, with glutamine as amido-N-donor"/>
    <property type="evidence" value="ECO:0007669"/>
    <property type="project" value="InterPro"/>
</dbReference>
<proteinExistence type="predicted"/>
<name>A0A0G1HYY5_UNCK3</name>
<comment type="caution">
    <text evidence="1">The sequence shown here is derived from an EMBL/GenBank/DDBJ whole genome shotgun (WGS) entry which is preliminary data.</text>
</comment>
<dbReference type="Pfam" id="PF09424">
    <property type="entry name" value="YqeY"/>
    <property type="match status" value="1"/>
</dbReference>
<dbReference type="Gene3D" id="1.10.1510.10">
    <property type="entry name" value="Uncharacterised protein YqeY/AIM41 PF09424, N-terminal domain"/>
    <property type="match status" value="1"/>
</dbReference>
<protein>
    <submittedName>
        <fullName evidence="1">GatB/Yqey domain protein</fullName>
    </submittedName>
</protein>
<evidence type="ECO:0000313" key="1">
    <source>
        <dbReference type="EMBL" id="KKT52145.1"/>
    </source>
</evidence>
<dbReference type="InterPro" id="IPR003789">
    <property type="entry name" value="Asn/Gln_tRNA_amidoTrase-B-like"/>
</dbReference>
<evidence type="ECO:0000313" key="2">
    <source>
        <dbReference type="Proteomes" id="UP000034752"/>
    </source>
</evidence>
<accession>A0A0G1HYY5</accession>
<dbReference type="InterPro" id="IPR042184">
    <property type="entry name" value="YqeY/Aim41_N"/>
</dbReference>
<dbReference type="Gene3D" id="1.10.10.410">
    <property type="match status" value="1"/>
</dbReference>